<feature type="domain" description="AMP-binding enzyme C-terminal" evidence="4">
    <location>
        <begin position="425"/>
        <end position="500"/>
    </location>
</feature>
<comment type="similarity">
    <text evidence="1">Belongs to the ATP-dependent AMP-binding enzyme family.</text>
</comment>
<evidence type="ECO:0000313" key="5">
    <source>
        <dbReference type="EMBL" id="RCN59535.1"/>
    </source>
</evidence>
<gene>
    <name evidence="5" type="ORF">C4900_04520</name>
</gene>
<reference evidence="5 6" key="1">
    <citation type="submission" date="2018-02" db="EMBL/GenBank/DDBJ databases">
        <title>Insights into the biology of acidophilic members of the Acidiferrobacteraceae family derived from comparative genomic analyses.</title>
        <authorList>
            <person name="Issotta F."/>
            <person name="Thyssen C."/>
            <person name="Mena C."/>
            <person name="Moya A."/>
            <person name="Bellenberg S."/>
            <person name="Sproer C."/>
            <person name="Covarrubias P.C."/>
            <person name="Sand W."/>
            <person name="Quatrini R."/>
            <person name="Vera M."/>
        </authorList>
    </citation>
    <scope>NUCLEOTIDE SEQUENCE [LARGE SCALE GENOMIC DNA]</scope>
    <source>
        <strain evidence="6">m-1</strain>
    </source>
</reference>
<dbReference type="InterPro" id="IPR050237">
    <property type="entry name" value="ATP-dep_AMP-bd_enzyme"/>
</dbReference>
<dbReference type="InterPro" id="IPR020845">
    <property type="entry name" value="AMP-binding_CS"/>
</dbReference>
<feature type="domain" description="AMP-dependent synthetase/ligase" evidence="3">
    <location>
        <begin position="9"/>
        <end position="369"/>
    </location>
</feature>
<evidence type="ECO:0000259" key="4">
    <source>
        <dbReference type="Pfam" id="PF13193"/>
    </source>
</evidence>
<dbReference type="EMBL" id="PSYR01000001">
    <property type="protein sequence ID" value="RCN59535.1"/>
    <property type="molecule type" value="Genomic_DNA"/>
</dbReference>
<organism evidence="5 6">
    <name type="scientific">Acidiferrobacter thiooxydans</name>
    <dbReference type="NCBI Taxonomy" id="163359"/>
    <lineage>
        <taxon>Bacteria</taxon>
        <taxon>Pseudomonadati</taxon>
        <taxon>Pseudomonadota</taxon>
        <taxon>Gammaproteobacteria</taxon>
        <taxon>Acidiferrobacterales</taxon>
        <taxon>Acidiferrobacteraceae</taxon>
        <taxon>Acidiferrobacter</taxon>
    </lineage>
</organism>
<dbReference type="PANTHER" id="PTHR43767:SF10">
    <property type="entry name" value="SURFACTIN SYNTHASE SUBUNIT 1"/>
    <property type="match status" value="1"/>
</dbReference>
<dbReference type="PROSITE" id="PS00455">
    <property type="entry name" value="AMP_BINDING"/>
    <property type="match status" value="1"/>
</dbReference>
<dbReference type="AlphaFoldDB" id="A0A368HNE2"/>
<comment type="caution">
    <text evidence="5">The sequence shown here is derived from an EMBL/GenBank/DDBJ whole genome shotgun (WGS) entry which is preliminary data.</text>
</comment>
<dbReference type="FunFam" id="3.30.300.30:FF:000008">
    <property type="entry name" value="2,3-dihydroxybenzoate-AMP ligase"/>
    <property type="match status" value="1"/>
</dbReference>
<proteinExistence type="inferred from homology"/>
<dbReference type="Proteomes" id="UP000253250">
    <property type="component" value="Unassembled WGS sequence"/>
</dbReference>
<dbReference type="Gene3D" id="3.40.50.12780">
    <property type="entry name" value="N-terminal domain of ligase-like"/>
    <property type="match status" value="1"/>
</dbReference>
<sequence length="536" mass="58402">MLLHDAFVRKAMEHPDALALVSAGARTSYREINQRSDALAASLIKDGVARGDRVVVFMDNSVAAVVALYGILKSGAVMVPVNPLTKSDKLAFILKDAEAAAFVGDSHLRSVYETAWETYRPSIVIVNGGDKRDTGRGARILDEVASAGACPEVATIDQDLAAIIYTSGSTGSPKGVMLTHHNMVSAARSVSGYLGLTAADRILCCLPLAFDYGLYQVLMGFMVGACVILERSFAFPAAVVKVMAQEQVTVFPGVPTIFSILLGREGILDAYDWRAVRTITNTAASLPPEHIKRLKVRFPKARIFSMYGLTECKRVTYLAPEELESRPTSVGRGMPNQEVYLIDADGRRLPPGSVGELVVRGSHVMRGYWRRPEETAQRLKPGRYPGERVLHTGDVFHMDEDGYLYFVGRSDDIIKSRGEKVSPKEVENVLYAMPAVREAAVIGVDDEVLGQAVHAFVVVDANARVTERDIVRHCHEYLESYMVPKVVHIVSALPKTDTGKIRKTGLAAAARARAGDKAVGVVAMGKQPLKEEREHV</sequence>
<protein>
    <submittedName>
        <fullName evidence="5">AMP-dependent synthetase</fullName>
    </submittedName>
</protein>
<name>A0A368HNE2_9GAMM</name>
<dbReference type="InterPro" id="IPR042099">
    <property type="entry name" value="ANL_N_sf"/>
</dbReference>
<evidence type="ECO:0000313" key="6">
    <source>
        <dbReference type="Proteomes" id="UP000253250"/>
    </source>
</evidence>
<evidence type="ECO:0000256" key="1">
    <source>
        <dbReference type="ARBA" id="ARBA00006432"/>
    </source>
</evidence>
<dbReference type="InterPro" id="IPR045851">
    <property type="entry name" value="AMP-bd_C_sf"/>
</dbReference>
<dbReference type="GO" id="GO:0016877">
    <property type="term" value="F:ligase activity, forming carbon-sulfur bonds"/>
    <property type="evidence" value="ECO:0007669"/>
    <property type="project" value="UniProtKB-ARBA"/>
</dbReference>
<dbReference type="OrthoDB" id="9761989at2"/>
<keyword evidence="6" id="KW-1185">Reference proteome</keyword>
<dbReference type="Pfam" id="PF13193">
    <property type="entry name" value="AMP-binding_C"/>
    <property type="match status" value="1"/>
</dbReference>
<dbReference type="InterPro" id="IPR025110">
    <property type="entry name" value="AMP-bd_C"/>
</dbReference>
<dbReference type="PANTHER" id="PTHR43767">
    <property type="entry name" value="LONG-CHAIN-FATTY-ACID--COA LIGASE"/>
    <property type="match status" value="1"/>
</dbReference>
<dbReference type="InterPro" id="IPR000873">
    <property type="entry name" value="AMP-dep_synth/lig_dom"/>
</dbReference>
<dbReference type="Gene3D" id="3.30.300.30">
    <property type="match status" value="1"/>
</dbReference>
<dbReference type="SUPFAM" id="SSF56801">
    <property type="entry name" value="Acetyl-CoA synthetase-like"/>
    <property type="match status" value="1"/>
</dbReference>
<keyword evidence="2" id="KW-0436">Ligase</keyword>
<dbReference type="Pfam" id="PF00501">
    <property type="entry name" value="AMP-binding"/>
    <property type="match status" value="1"/>
</dbReference>
<accession>A0A368HNE2</accession>
<evidence type="ECO:0000259" key="3">
    <source>
        <dbReference type="Pfam" id="PF00501"/>
    </source>
</evidence>
<evidence type="ECO:0000256" key="2">
    <source>
        <dbReference type="ARBA" id="ARBA00022598"/>
    </source>
</evidence>